<protein>
    <submittedName>
        <fullName evidence="1">Uncharacterized protein</fullName>
    </submittedName>
</protein>
<keyword evidence="2" id="KW-1185">Reference proteome</keyword>
<evidence type="ECO:0000313" key="1">
    <source>
        <dbReference type="EMBL" id="AEI50798.1"/>
    </source>
</evidence>
<sequence>MGIVCLFLQNVTKEGCCYALFSEGSCNAVQELPEAYFASVFIRKANKKSEPVRIHPVILK</sequence>
<reference evidence="2" key="1">
    <citation type="submission" date="2011-06" db="EMBL/GenBank/DDBJ databases">
        <title>The complete genome of chromosome of Runella slithyformis DSM 19594.</title>
        <authorList>
            <consortium name="US DOE Joint Genome Institute (JGI-PGF)"/>
            <person name="Lucas S."/>
            <person name="Han J."/>
            <person name="Lapidus A."/>
            <person name="Bruce D."/>
            <person name="Goodwin L."/>
            <person name="Pitluck S."/>
            <person name="Peters L."/>
            <person name="Kyrpides N."/>
            <person name="Mavromatis K."/>
            <person name="Ivanova N."/>
            <person name="Ovchinnikova G."/>
            <person name="Zhang X."/>
            <person name="Misra M."/>
            <person name="Detter J.C."/>
            <person name="Tapia R."/>
            <person name="Han C."/>
            <person name="Land M."/>
            <person name="Hauser L."/>
            <person name="Markowitz V."/>
            <person name="Cheng J.-F."/>
            <person name="Hugenholtz P."/>
            <person name="Woyke T."/>
            <person name="Wu D."/>
            <person name="Tindall B."/>
            <person name="Faehrich R."/>
            <person name="Brambilla E."/>
            <person name="Klenk H.-P."/>
            <person name="Eisen J.A."/>
        </authorList>
    </citation>
    <scope>NUCLEOTIDE SEQUENCE [LARGE SCALE GENOMIC DNA]</scope>
    <source>
        <strain evidence="2">ATCC 29530 / DSM 19594 / LMG 11500 / NCIMB 11436 / LSU 4</strain>
    </source>
</reference>
<dbReference type="AlphaFoldDB" id="A0A7U3ZP96"/>
<dbReference type="KEGG" id="rsi:Runsl_4475"/>
<dbReference type="Proteomes" id="UP000000493">
    <property type="component" value="Chromosome"/>
</dbReference>
<reference evidence="1 2" key="2">
    <citation type="journal article" date="2012" name="Stand. Genomic Sci.">
        <title>Complete genome sequence of the aquatic bacterium Runella slithyformis type strain (LSU 4(T)).</title>
        <authorList>
            <person name="Copeland A."/>
            <person name="Zhang X."/>
            <person name="Misra M."/>
            <person name="Lapidus A."/>
            <person name="Nolan M."/>
            <person name="Lucas S."/>
            <person name="Deshpande S."/>
            <person name="Cheng J.F."/>
            <person name="Tapia R."/>
            <person name="Goodwin L.A."/>
            <person name="Pitluck S."/>
            <person name="Liolios K."/>
            <person name="Pagani I."/>
            <person name="Ivanova N."/>
            <person name="Mikhailova N."/>
            <person name="Pati A."/>
            <person name="Chen A."/>
            <person name="Palaniappan K."/>
            <person name="Land M."/>
            <person name="Hauser L."/>
            <person name="Pan C."/>
            <person name="Jeffries C.D."/>
            <person name="Detter J.C."/>
            <person name="Brambilla E.M."/>
            <person name="Rohde M."/>
            <person name="Djao O.D."/>
            <person name="Goker M."/>
            <person name="Sikorski J."/>
            <person name="Tindall B.J."/>
            <person name="Woyke T."/>
            <person name="Bristow J."/>
            <person name="Eisen J.A."/>
            <person name="Markowitz V."/>
            <person name="Hugenholtz P."/>
            <person name="Kyrpides N.C."/>
            <person name="Klenk H.P."/>
            <person name="Mavromatis K."/>
        </authorList>
    </citation>
    <scope>NUCLEOTIDE SEQUENCE [LARGE SCALE GENOMIC DNA]</scope>
    <source>
        <strain evidence="2">ATCC 29530 / DSM 19594 / LMG 11500 / NCIMB 11436 / LSU 4</strain>
    </source>
</reference>
<proteinExistence type="predicted"/>
<name>A0A7U3ZP96_RUNSL</name>
<gene>
    <name evidence="1" type="ordered locus">Runsl_4475</name>
</gene>
<evidence type="ECO:0000313" key="2">
    <source>
        <dbReference type="Proteomes" id="UP000000493"/>
    </source>
</evidence>
<accession>A0A7U3ZP96</accession>
<dbReference type="EMBL" id="CP002859">
    <property type="protein sequence ID" value="AEI50798.1"/>
    <property type="molecule type" value="Genomic_DNA"/>
</dbReference>
<organism evidence="1 2">
    <name type="scientific">Runella slithyformis (strain ATCC 29530 / DSM 19594 / LMG 11500 / NCIMB 11436 / LSU 4)</name>
    <dbReference type="NCBI Taxonomy" id="761193"/>
    <lineage>
        <taxon>Bacteria</taxon>
        <taxon>Pseudomonadati</taxon>
        <taxon>Bacteroidota</taxon>
        <taxon>Cytophagia</taxon>
        <taxon>Cytophagales</taxon>
        <taxon>Spirosomataceae</taxon>
        <taxon>Runella</taxon>
    </lineage>
</organism>